<feature type="signal peptide" evidence="1">
    <location>
        <begin position="1"/>
        <end position="20"/>
    </location>
</feature>
<dbReference type="EMBL" id="MLFT02000006">
    <property type="protein sequence ID" value="PHT45113.1"/>
    <property type="molecule type" value="Genomic_DNA"/>
</dbReference>
<dbReference type="Proteomes" id="UP000224567">
    <property type="component" value="Unassembled WGS sequence"/>
</dbReference>
<comment type="caution">
    <text evidence="2">The sequence shown here is derived from an EMBL/GenBank/DDBJ whole genome shotgun (WGS) entry which is preliminary data.</text>
</comment>
<reference evidence="2 3" key="1">
    <citation type="journal article" date="2017" name="Genome Biol.">
        <title>New reference genome sequences of hot pepper reveal the massive evolution of plant disease-resistance genes by retroduplication.</title>
        <authorList>
            <person name="Kim S."/>
            <person name="Park J."/>
            <person name="Yeom S.I."/>
            <person name="Kim Y.M."/>
            <person name="Seo E."/>
            <person name="Kim K.T."/>
            <person name="Kim M.S."/>
            <person name="Lee J.M."/>
            <person name="Cheong K."/>
            <person name="Shin H.S."/>
            <person name="Kim S.B."/>
            <person name="Han K."/>
            <person name="Lee J."/>
            <person name="Park M."/>
            <person name="Lee H.A."/>
            <person name="Lee H.Y."/>
            <person name="Lee Y."/>
            <person name="Oh S."/>
            <person name="Lee J.H."/>
            <person name="Choi E."/>
            <person name="Choi E."/>
            <person name="Lee S.E."/>
            <person name="Jeon J."/>
            <person name="Kim H."/>
            <person name="Choi G."/>
            <person name="Song H."/>
            <person name="Lee J."/>
            <person name="Lee S.C."/>
            <person name="Kwon J.K."/>
            <person name="Lee H.Y."/>
            <person name="Koo N."/>
            <person name="Hong Y."/>
            <person name="Kim R.W."/>
            <person name="Kang W.H."/>
            <person name="Huh J.H."/>
            <person name="Kang B.C."/>
            <person name="Yang T.J."/>
            <person name="Lee Y.H."/>
            <person name="Bennetzen J.L."/>
            <person name="Choi D."/>
        </authorList>
    </citation>
    <scope>NUCLEOTIDE SEQUENCE [LARGE SCALE GENOMIC DNA]</scope>
    <source>
        <strain evidence="3">cv. PBC81</strain>
    </source>
</reference>
<keyword evidence="1" id="KW-0732">Signal</keyword>
<gene>
    <name evidence="2" type="ORF">CQW23_14271</name>
</gene>
<dbReference type="AlphaFoldDB" id="A0A2G2WIQ1"/>
<protein>
    <submittedName>
        <fullName evidence="2">Uncharacterized protein</fullName>
    </submittedName>
</protein>
<dbReference type="STRING" id="33114.A0A2G2WIQ1"/>
<keyword evidence="3" id="KW-1185">Reference proteome</keyword>
<dbReference type="OrthoDB" id="1414216at2759"/>
<proteinExistence type="predicted"/>
<name>A0A2G2WIQ1_CAPBA</name>
<evidence type="ECO:0000256" key="1">
    <source>
        <dbReference type="SAM" id="SignalP"/>
    </source>
</evidence>
<reference evidence="3" key="2">
    <citation type="journal article" date="2017" name="J. Anim. Genet.">
        <title>Multiple reference genome sequences of hot pepper reveal the massive evolution of plant disease resistance genes by retroduplication.</title>
        <authorList>
            <person name="Kim S."/>
            <person name="Park J."/>
            <person name="Yeom S.-I."/>
            <person name="Kim Y.-M."/>
            <person name="Seo E."/>
            <person name="Kim K.-T."/>
            <person name="Kim M.-S."/>
            <person name="Lee J.M."/>
            <person name="Cheong K."/>
            <person name="Shin H.-S."/>
            <person name="Kim S.-B."/>
            <person name="Han K."/>
            <person name="Lee J."/>
            <person name="Park M."/>
            <person name="Lee H.-A."/>
            <person name="Lee H.-Y."/>
            <person name="Lee Y."/>
            <person name="Oh S."/>
            <person name="Lee J.H."/>
            <person name="Choi E."/>
            <person name="Choi E."/>
            <person name="Lee S.E."/>
            <person name="Jeon J."/>
            <person name="Kim H."/>
            <person name="Choi G."/>
            <person name="Song H."/>
            <person name="Lee J."/>
            <person name="Lee S.-C."/>
            <person name="Kwon J.-K."/>
            <person name="Lee H.-Y."/>
            <person name="Koo N."/>
            <person name="Hong Y."/>
            <person name="Kim R.W."/>
            <person name="Kang W.-H."/>
            <person name="Huh J.H."/>
            <person name="Kang B.-C."/>
            <person name="Yang T.-J."/>
            <person name="Lee Y.-H."/>
            <person name="Bennetzen J.L."/>
            <person name="Choi D."/>
        </authorList>
    </citation>
    <scope>NUCLEOTIDE SEQUENCE [LARGE SCALE GENOMIC DNA]</scope>
    <source>
        <strain evidence="3">cv. PBC81</strain>
    </source>
</reference>
<evidence type="ECO:0000313" key="2">
    <source>
        <dbReference type="EMBL" id="PHT45113.1"/>
    </source>
</evidence>
<feature type="chain" id="PRO_5013653088" evidence="1">
    <location>
        <begin position="21"/>
        <end position="159"/>
    </location>
</feature>
<sequence length="159" mass="17050">MPLIITTCLLFGISLVVVQLGVVPPFNEDTARAINVVDFGSLELSPVDRRTLTGFIHTQGLQWNLNPLVHLHNSLVNLLMMLKLPSQLLPQAPKSPASAMSSWAKTLYFPQPIEPGQQGLVSGDAGTSTFSYFASGLRLPFISKASEANNCAGSNSPTT</sequence>
<organism evidence="2 3">
    <name type="scientific">Capsicum baccatum</name>
    <name type="common">Peruvian pepper</name>
    <dbReference type="NCBI Taxonomy" id="33114"/>
    <lineage>
        <taxon>Eukaryota</taxon>
        <taxon>Viridiplantae</taxon>
        <taxon>Streptophyta</taxon>
        <taxon>Embryophyta</taxon>
        <taxon>Tracheophyta</taxon>
        <taxon>Spermatophyta</taxon>
        <taxon>Magnoliopsida</taxon>
        <taxon>eudicotyledons</taxon>
        <taxon>Gunneridae</taxon>
        <taxon>Pentapetalae</taxon>
        <taxon>asterids</taxon>
        <taxon>lamiids</taxon>
        <taxon>Solanales</taxon>
        <taxon>Solanaceae</taxon>
        <taxon>Solanoideae</taxon>
        <taxon>Capsiceae</taxon>
        <taxon>Capsicum</taxon>
    </lineage>
</organism>
<accession>A0A2G2WIQ1</accession>
<evidence type="ECO:0000313" key="3">
    <source>
        <dbReference type="Proteomes" id="UP000224567"/>
    </source>
</evidence>